<dbReference type="InterPro" id="IPR023006">
    <property type="entry name" value="YchJ-like"/>
</dbReference>
<evidence type="ECO:0000259" key="3">
    <source>
        <dbReference type="Pfam" id="PF17775"/>
    </source>
</evidence>
<dbReference type="Pfam" id="PF02810">
    <property type="entry name" value="SEC-C"/>
    <property type="match status" value="1"/>
</dbReference>
<dbReference type="InterPro" id="IPR004027">
    <property type="entry name" value="SEC_C_motif"/>
</dbReference>
<dbReference type="AlphaFoldDB" id="A0A1Y6BY52"/>
<protein>
    <recommendedName>
        <fullName evidence="2">UPF0225 protein SAMN02745746_02494</fullName>
    </recommendedName>
</protein>
<dbReference type="EMBL" id="FXAG01000013">
    <property type="protein sequence ID" value="SMF31230.1"/>
    <property type="molecule type" value="Genomic_DNA"/>
</dbReference>
<accession>A0A1Y6BY52</accession>
<organism evidence="4 5">
    <name type="scientific">Pseudogulbenkiania subflava DSM 22618</name>
    <dbReference type="NCBI Taxonomy" id="1123014"/>
    <lineage>
        <taxon>Bacteria</taxon>
        <taxon>Pseudomonadati</taxon>
        <taxon>Pseudomonadota</taxon>
        <taxon>Betaproteobacteria</taxon>
        <taxon>Neisseriales</taxon>
        <taxon>Chromobacteriaceae</taxon>
        <taxon>Pseudogulbenkiania</taxon>
    </lineage>
</organism>
<dbReference type="PANTHER" id="PTHR33747">
    <property type="entry name" value="UPF0225 PROTEIN SCO1677"/>
    <property type="match status" value="1"/>
</dbReference>
<dbReference type="RefSeq" id="WP_085276725.1">
    <property type="nucleotide sequence ID" value="NZ_FXAG01000013.1"/>
</dbReference>
<keyword evidence="5" id="KW-1185">Reference proteome</keyword>
<dbReference type="InterPro" id="IPR048469">
    <property type="entry name" value="YchJ-like_M"/>
</dbReference>
<evidence type="ECO:0000256" key="2">
    <source>
        <dbReference type="HAMAP-Rule" id="MF_00612"/>
    </source>
</evidence>
<dbReference type="STRING" id="1123014.SAMN02745746_02494"/>
<feature type="domain" description="YchJ-like middle NTF2-like" evidence="3">
    <location>
        <begin position="35"/>
        <end position="132"/>
    </location>
</feature>
<sequence length="137" mass="15260">MAKTPSTTVCPCGSLHPYADCCGRFIEHPECAAPTAEALMRSRYTAYTLGCESYLLATWQDATRPAGLDLADDAGKVKWLGLEIRRTEQGGVNDQAGIVEFVARYKVGGRAHRLHETSRFQRDDGRWFYLDGALHEH</sequence>
<dbReference type="Gene3D" id="3.10.450.50">
    <property type="match status" value="1"/>
</dbReference>
<dbReference type="InterPro" id="IPR032710">
    <property type="entry name" value="NTF2-like_dom_sf"/>
</dbReference>
<evidence type="ECO:0000313" key="4">
    <source>
        <dbReference type="EMBL" id="SMF31230.1"/>
    </source>
</evidence>
<dbReference type="Proteomes" id="UP000192920">
    <property type="component" value="Unassembled WGS sequence"/>
</dbReference>
<dbReference type="Pfam" id="PF17775">
    <property type="entry name" value="YchJ_M-like"/>
    <property type="match status" value="1"/>
</dbReference>
<reference evidence="5" key="1">
    <citation type="submission" date="2017-04" db="EMBL/GenBank/DDBJ databases">
        <authorList>
            <person name="Varghese N."/>
            <person name="Submissions S."/>
        </authorList>
    </citation>
    <scope>NUCLEOTIDE SEQUENCE [LARGE SCALE GENOMIC DNA]</scope>
    <source>
        <strain evidence="5">DSM 22618</strain>
    </source>
</reference>
<proteinExistence type="inferred from homology"/>
<dbReference type="SUPFAM" id="SSF54427">
    <property type="entry name" value="NTF2-like"/>
    <property type="match status" value="1"/>
</dbReference>
<dbReference type="HAMAP" id="MF_00612">
    <property type="entry name" value="UPF0225"/>
    <property type="match status" value="1"/>
</dbReference>
<evidence type="ECO:0000313" key="5">
    <source>
        <dbReference type="Proteomes" id="UP000192920"/>
    </source>
</evidence>
<name>A0A1Y6BY52_9NEIS</name>
<dbReference type="PANTHER" id="PTHR33747:SF1">
    <property type="entry name" value="ADENYLATE CYCLASE-ASSOCIATED CAP C-TERMINAL DOMAIN-CONTAINING PROTEIN"/>
    <property type="match status" value="1"/>
</dbReference>
<gene>
    <name evidence="4" type="ORF">SAMN02745746_02494</name>
</gene>
<comment type="similarity">
    <text evidence="1 2">Belongs to the UPF0225 family.</text>
</comment>
<evidence type="ECO:0000256" key="1">
    <source>
        <dbReference type="ARBA" id="ARBA00010839"/>
    </source>
</evidence>